<evidence type="ECO:0000313" key="1">
    <source>
        <dbReference type="EMBL" id="KAJ2934233.1"/>
    </source>
</evidence>
<proteinExistence type="predicted"/>
<keyword evidence="2" id="KW-1185">Reference proteome</keyword>
<gene>
    <name evidence="1" type="ORF">H1R20_g2861</name>
</gene>
<organism evidence="1 2">
    <name type="scientific">Candolleomyces eurysporus</name>
    <dbReference type="NCBI Taxonomy" id="2828524"/>
    <lineage>
        <taxon>Eukaryota</taxon>
        <taxon>Fungi</taxon>
        <taxon>Dikarya</taxon>
        <taxon>Basidiomycota</taxon>
        <taxon>Agaricomycotina</taxon>
        <taxon>Agaricomycetes</taxon>
        <taxon>Agaricomycetidae</taxon>
        <taxon>Agaricales</taxon>
        <taxon>Agaricineae</taxon>
        <taxon>Psathyrellaceae</taxon>
        <taxon>Candolleomyces</taxon>
    </lineage>
</organism>
<comment type="caution">
    <text evidence="1">The sequence shown here is derived from an EMBL/GenBank/DDBJ whole genome shotgun (WGS) entry which is preliminary data.</text>
</comment>
<sequence length="315" mass="35577">MDEFYSKQNAAKSLEQIIKDRDSALGADSEANDLYLATTKLANCTTRFFNQPRAWRLCIEKGPDSSLEEACFRVQGVLCGKDLPPVVLNGARKYLRQNVKLTGLGNEDMVRCINQIEAIYLKLSNHFKEGSLEPWQPSMFDGNPALEANARYFTQANHSAAGDIVEFAPYVDASGSLRELMEADYVHTSDNRVDYMEQLIGPDGARMYRAVDPVVFKHGDIVEATVSFAAIPTKNNSAKMHIQLRALLLLDQTERNAAAILRMRRRYQTIDFGATLQQQGQPVLKRRIMYYETGDTDTEEAGRRFNRMRVDSDSE</sequence>
<name>A0A9W8JNR7_9AGAR</name>
<dbReference type="AlphaFoldDB" id="A0A9W8JNR7"/>
<dbReference type="Proteomes" id="UP001140091">
    <property type="component" value="Unassembled WGS sequence"/>
</dbReference>
<dbReference type="EMBL" id="JANBPK010000723">
    <property type="protein sequence ID" value="KAJ2934233.1"/>
    <property type="molecule type" value="Genomic_DNA"/>
</dbReference>
<dbReference type="OrthoDB" id="3269456at2759"/>
<protein>
    <submittedName>
        <fullName evidence="1">Uncharacterized protein</fullName>
    </submittedName>
</protein>
<accession>A0A9W8JNR7</accession>
<reference evidence="1" key="1">
    <citation type="submission" date="2022-06" db="EMBL/GenBank/DDBJ databases">
        <title>Genome Sequence of Candolleomyces eurysporus.</title>
        <authorList>
            <person name="Buettner E."/>
        </authorList>
    </citation>
    <scope>NUCLEOTIDE SEQUENCE</scope>
    <source>
        <strain evidence="1">VTCC 930004</strain>
    </source>
</reference>
<feature type="non-terminal residue" evidence="1">
    <location>
        <position position="1"/>
    </location>
</feature>
<evidence type="ECO:0000313" key="2">
    <source>
        <dbReference type="Proteomes" id="UP001140091"/>
    </source>
</evidence>